<dbReference type="Pfam" id="PF05768">
    <property type="entry name" value="Glrx-like"/>
    <property type="match status" value="1"/>
</dbReference>
<dbReference type="InterPro" id="IPR008554">
    <property type="entry name" value="Glutaredoxin-like"/>
</dbReference>
<proteinExistence type="predicted"/>
<organism evidence="1">
    <name type="scientific">Thermohahella caldifontis</name>
    <dbReference type="NCBI Taxonomy" id="3142973"/>
    <lineage>
        <taxon>Bacteria</taxon>
        <taxon>Pseudomonadati</taxon>
        <taxon>Pseudomonadota</taxon>
        <taxon>Gammaproteobacteria</taxon>
        <taxon>Oceanospirillales</taxon>
        <taxon>Hahellaceae</taxon>
        <taxon>Thermohahella</taxon>
    </lineage>
</organism>
<name>A0AB39UZ82_9GAMM</name>
<dbReference type="AlphaFoldDB" id="A0AB39UZ82"/>
<gene>
    <name evidence="1" type="ORF">AAIA72_04055</name>
</gene>
<reference evidence="1" key="1">
    <citation type="submission" date="2024-05" db="EMBL/GenBank/DDBJ databases">
        <title>Genome sequencing of novel strain.</title>
        <authorList>
            <person name="Ganbat D."/>
            <person name="Ganbat S."/>
            <person name="Lee S.-J."/>
        </authorList>
    </citation>
    <scope>NUCLEOTIDE SEQUENCE</scope>
    <source>
        <strain evidence="1">SMD15-11</strain>
    </source>
</reference>
<sequence>MTGTLTLFLLGTQGCHLCEQAGDVVREVAEHFTRHGVPVQLVGVDIADHDDWVATYGTRIPVLCSRWPSPSGTQELGWPFDQADVYHFLQQYLASETS</sequence>
<dbReference type="EMBL" id="CP154858">
    <property type="protein sequence ID" value="XDT73161.1"/>
    <property type="molecule type" value="Genomic_DNA"/>
</dbReference>
<dbReference type="KEGG" id="tcd:AAIA72_04055"/>
<accession>A0AB39UZ82</accession>
<dbReference type="Gene3D" id="3.40.30.10">
    <property type="entry name" value="Glutaredoxin"/>
    <property type="match status" value="1"/>
</dbReference>
<dbReference type="RefSeq" id="WP_369602155.1">
    <property type="nucleotide sequence ID" value="NZ_CP154858.1"/>
</dbReference>
<evidence type="ECO:0000313" key="1">
    <source>
        <dbReference type="EMBL" id="XDT73161.1"/>
    </source>
</evidence>
<dbReference type="SUPFAM" id="SSF52833">
    <property type="entry name" value="Thioredoxin-like"/>
    <property type="match status" value="1"/>
</dbReference>
<protein>
    <submittedName>
        <fullName evidence="1">Glutaredoxin family protein</fullName>
    </submittedName>
</protein>
<dbReference type="InterPro" id="IPR036249">
    <property type="entry name" value="Thioredoxin-like_sf"/>
</dbReference>